<dbReference type="EMBL" id="JBHRTD010000018">
    <property type="protein sequence ID" value="MFC3140893.1"/>
    <property type="molecule type" value="Genomic_DNA"/>
</dbReference>
<accession>A0ABV7GJM8</accession>
<keyword evidence="3" id="KW-1185">Reference proteome</keyword>
<name>A0ABV7GJM8_9GAMM</name>
<sequence>MKSVSKCTLLLLTASMLTACNTNEPFNQVELHQIGLLQPIGDTSRNSLNWAGTYEATLPCASCAGIKTLLTLNSDGSYQQSRVYQSEEDGKFTEKGTFKWDGSGSYITLSNGDSYKVGENQLFMRDLNGNRLTGQLENHYRLIKNN</sequence>
<evidence type="ECO:0000313" key="2">
    <source>
        <dbReference type="EMBL" id="MFC3140893.1"/>
    </source>
</evidence>
<dbReference type="Pfam" id="PF04170">
    <property type="entry name" value="NlpE"/>
    <property type="match status" value="1"/>
</dbReference>
<evidence type="ECO:0000313" key="3">
    <source>
        <dbReference type="Proteomes" id="UP001595621"/>
    </source>
</evidence>
<organism evidence="2 3">
    <name type="scientific">Shewanella submarina</name>
    <dbReference type="NCBI Taxonomy" id="2016376"/>
    <lineage>
        <taxon>Bacteria</taxon>
        <taxon>Pseudomonadati</taxon>
        <taxon>Pseudomonadota</taxon>
        <taxon>Gammaproteobacteria</taxon>
        <taxon>Alteromonadales</taxon>
        <taxon>Shewanellaceae</taxon>
        <taxon>Shewanella</taxon>
    </lineage>
</organism>
<feature type="chain" id="PRO_5045926710" evidence="1">
    <location>
        <begin position="20"/>
        <end position="146"/>
    </location>
</feature>
<dbReference type="PROSITE" id="PS51257">
    <property type="entry name" value="PROKAR_LIPOPROTEIN"/>
    <property type="match status" value="1"/>
</dbReference>
<protein>
    <submittedName>
        <fullName evidence="2">Copper resistance protein NlpE</fullName>
    </submittedName>
</protein>
<reference evidence="3" key="1">
    <citation type="journal article" date="2019" name="Int. J. Syst. Evol. Microbiol.">
        <title>The Global Catalogue of Microorganisms (GCM) 10K type strain sequencing project: providing services to taxonomists for standard genome sequencing and annotation.</title>
        <authorList>
            <consortium name="The Broad Institute Genomics Platform"/>
            <consortium name="The Broad Institute Genome Sequencing Center for Infectious Disease"/>
            <person name="Wu L."/>
            <person name="Ma J."/>
        </authorList>
    </citation>
    <scope>NUCLEOTIDE SEQUENCE [LARGE SCALE GENOMIC DNA]</scope>
    <source>
        <strain evidence="3">KCTC 52277</strain>
    </source>
</reference>
<dbReference type="InterPro" id="IPR007298">
    <property type="entry name" value="Cu-R_lipoprotein_NlpE"/>
</dbReference>
<evidence type="ECO:0000256" key="1">
    <source>
        <dbReference type="SAM" id="SignalP"/>
    </source>
</evidence>
<dbReference type="Proteomes" id="UP001595621">
    <property type="component" value="Unassembled WGS sequence"/>
</dbReference>
<proteinExistence type="predicted"/>
<keyword evidence="1" id="KW-0732">Signal</keyword>
<comment type="caution">
    <text evidence="2">The sequence shown here is derived from an EMBL/GenBank/DDBJ whole genome shotgun (WGS) entry which is preliminary data.</text>
</comment>
<gene>
    <name evidence="2" type="ORF">ACFOE0_22305</name>
</gene>
<feature type="signal peptide" evidence="1">
    <location>
        <begin position="1"/>
        <end position="19"/>
    </location>
</feature>
<dbReference type="RefSeq" id="WP_248934723.1">
    <property type="nucleotide sequence ID" value="NZ_JAKILF010000001.1"/>
</dbReference>
<dbReference type="Gene3D" id="2.40.128.640">
    <property type="match status" value="1"/>
</dbReference>